<organism evidence="1">
    <name type="scientific">freshwater metagenome</name>
    <dbReference type="NCBI Taxonomy" id="449393"/>
    <lineage>
        <taxon>unclassified sequences</taxon>
        <taxon>metagenomes</taxon>
        <taxon>ecological metagenomes</taxon>
    </lineage>
</organism>
<proteinExistence type="predicted"/>
<dbReference type="EMBL" id="CAEZYW010000276">
    <property type="protein sequence ID" value="CAB4755469.1"/>
    <property type="molecule type" value="Genomic_DNA"/>
</dbReference>
<gene>
    <name evidence="1" type="ORF">UFOPK2786_01528</name>
</gene>
<accession>A0A6J6UAJ9</accession>
<protein>
    <submittedName>
        <fullName evidence="1">Unannotated protein</fullName>
    </submittedName>
</protein>
<name>A0A6J6UAJ9_9ZZZZ</name>
<evidence type="ECO:0000313" key="1">
    <source>
        <dbReference type="EMBL" id="CAB4755469.1"/>
    </source>
</evidence>
<dbReference type="AlphaFoldDB" id="A0A6J6UAJ9"/>
<reference evidence="1" key="1">
    <citation type="submission" date="2020-05" db="EMBL/GenBank/DDBJ databases">
        <authorList>
            <person name="Chiriac C."/>
            <person name="Salcher M."/>
            <person name="Ghai R."/>
            <person name="Kavagutti S V."/>
        </authorList>
    </citation>
    <scope>NUCLEOTIDE SEQUENCE</scope>
</reference>
<sequence length="75" mass="8280">MPGMNSSQMPVEPRERIGWAVLSQKLKSPAMRTPWAFGAQTANETPLIGPNGVAYSRTCEPSTFQSSSWRPSPMR</sequence>